<gene>
    <name evidence="9" type="ORF">GCM10007888_19200</name>
    <name evidence="8" type="ORF">MOX02_33600</name>
</gene>
<comment type="similarity">
    <text evidence="2 7">Belongs to the UPF0056 (MarC) family.</text>
</comment>
<dbReference type="Proteomes" id="UP001156856">
    <property type="component" value="Unassembled WGS sequence"/>
</dbReference>
<name>A0A512J5Z1_9HYPH</name>
<dbReference type="Proteomes" id="UP000321960">
    <property type="component" value="Unassembled WGS sequence"/>
</dbReference>
<reference evidence="9" key="1">
    <citation type="journal article" date="2014" name="Int. J. Syst. Evol. Microbiol.">
        <title>Complete genome of a new Firmicutes species belonging to the dominant human colonic microbiota ('Ruminococcus bicirculans') reveals two chromosomes and a selective capacity to utilize plant glucans.</title>
        <authorList>
            <consortium name="NISC Comparative Sequencing Program"/>
            <person name="Wegmann U."/>
            <person name="Louis P."/>
            <person name="Goesmann A."/>
            <person name="Henrissat B."/>
            <person name="Duncan S.H."/>
            <person name="Flint H.J."/>
        </authorList>
    </citation>
    <scope>NUCLEOTIDE SEQUENCE</scope>
    <source>
        <strain evidence="9">NBRC 107715</strain>
    </source>
</reference>
<dbReference type="EMBL" id="BSPK01000024">
    <property type="protein sequence ID" value="GLS63539.1"/>
    <property type="molecule type" value="Genomic_DNA"/>
</dbReference>
<sequence length="254" mass="25620">MGGAAATVAPRVVAAGAAAPGVVKLRRRAGESGAGIRGGGAMDFDLAFVTKVFAALFAIMNPIANVPVFLSLTEGASPGAQQRTAVMAAVGTTLGCLIAVVAGEGILALFGISVNDFRLAGGLLVLLIALSMLQGAASHAHAATPKERTEDLDPSSVAIYPMTVPLLVGPGTIATLIVFAETARTQGKVAELAAGLALFLMLLAGALLSAPLLGRHLSQTATAITRRLMGMILAAVAMEMIVTSLRALFPGLAR</sequence>
<protein>
    <recommendedName>
        <fullName evidence="7">UPF0056 membrane protein</fullName>
    </recommendedName>
</protein>
<dbReference type="EMBL" id="BJZU01000066">
    <property type="protein sequence ID" value="GEP05322.1"/>
    <property type="molecule type" value="Genomic_DNA"/>
</dbReference>
<feature type="transmembrane region" description="Helical" evidence="7">
    <location>
        <begin position="46"/>
        <end position="64"/>
    </location>
</feature>
<evidence type="ECO:0000256" key="7">
    <source>
        <dbReference type="RuleBase" id="RU362048"/>
    </source>
</evidence>
<feature type="transmembrane region" description="Helical" evidence="7">
    <location>
        <begin position="228"/>
        <end position="249"/>
    </location>
</feature>
<feature type="transmembrane region" description="Helical" evidence="7">
    <location>
        <begin position="117"/>
        <end position="137"/>
    </location>
</feature>
<dbReference type="PANTHER" id="PTHR33508">
    <property type="entry name" value="UPF0056 MEMBRANE PROTEIN YHCE"/>
    <property type="match status" value="1"/>
</dbReference>
<comment type="subcellular location">
    <subcellularLocation>
        <location evidence="1 7">Cell membrane</location>
        <topology evidence="1 7">Multi-pass membrane protein</topology>
    </subcellularLocation>
</comment>
<comment type="caution">
    <text evidence="8">The sequence shown here is derived from an EMBL/GenBank/DDBJ whole genome shotgun (WGS) entry which is preliminary data.</text>
</comment>
<dbReference type="NCBIfam" id="TIGR00427">
    <property type="entry name" value="NAAT family transporter"/>
    <property type="match status" value="1"/>
</dbReference>
<evidence type="ECO:0000256" key="3">
    <source>
        <dbReference type="ARBA" id="ARBA00022475"/>
    </source>
</evidence>
<feature type="transmembrane region" description="Helical" evidence="7">
    <location>
        <begin position="84"/>
        <end position="110"/>
    </location>
</feature>
<reference evidence="11" key="2">
    <citation type="journal article" date="2019" name="Int. J. Syst. Evol. Microbiol.">
        <title>The Global Catalogue of Microorganisms (GCM) 10K type strain sequencing project: providing services to taxonomists for standard genome sequencing and annotation.</title>
        <authorList>
            <consortium name="The Broad Institute Genomics Platform"/>
            <consortium name="The Broad Institute Genome Sequencing Center for Infectious Disease"/>
            <person name="Wu L."/>
            <person name="Ma J."/>
        </authorList>
    </citation>
    <scope>NUCLEOTIDE SEQUENCE [LARGE SCALE GENOMIC DNA]</scope>
    <source>
        <strain evidence="11">NBRC 107715</strain>
    </source>
</reference>
<evidence type="ECO:0000313" key="8">
    <source>
        <dbReference type="EMBL" id="GEP05322.1"/>
    </source>
</evidence>
<evidence type="ECO:0000313" key="10">
    <source>
        <dbReference type="Proteomes" id="UP000321960"/>
    </source>
</evidence>
<evidence type="ECO:0000256" key="4">
    <source>
        <dbReference type="ARBA" id="ARBA00022692"/>
    </source>
</evidence>
<keyword evidence="3" id="KW-1003">Cell membrane</keyword>
<dbReference type="AlphaFoldDB" id="A0A512J5Z1"/>
<evidence type="ECO:0000256" key="1">
    <source>
        <dbReference type="ARBA" id="ARBA00004651"/>
    </source>
</evidence>
<organism evidence="8 10">
    <name type="scientific">Methylobacterium oxalidis</name>
    <dbReference type="NCBI Taxonomy" id="944322"/>
    <lineage>
        <taxon>Bacteria</taxon>
        <taxon>Pseudomonadati</taxon>
        <taxon>Pseudomonadota</taxon>
        <taxon>Alphaproteobacteria</taxon>
        <taxon>Hyphomicrobiales</taxon>
        <taxon>Methylobacteriaceae</taxon>
        <taxon>Methylobacterium</taxon>
    </lineage>
</organism>
<accession>A0A512J5Z1</accession>
<feature type="transmembrane region" description="Helical" evidence="7">
    <location>
        <begin position="192"/>
        <end position="213"/>
    </location>
</feature>
<reference evidence="9" key="4">
    <citation type="submission" date="2023-01" db="EMBL/GenBank/DDBJ databases">
        <title>Draft genome sequence of Methylobacterium oxalidis strain NBRC 107715.</title>
        <authorList>
            <person name="Sun Q."/>
            <person name="Mori K."/>
        </authorList>
    </citation>
    <scope>NUCLEOTIDE SEQUENCE</scope>
    <source>
        <strain evidence="9">NBRC 107715</strain>
    </source>
</reference>
<dbReference type="Pfam" id="PF01914">
    <property type="entry name" value="MarC"/>
    <property type="match status" value="1"/>
</dbReference>
<dbReference type="GO" id="GO:0005886">
    <property type="term" value="C:plasma membrane"/>
    <property type="evidence" value="ECO:0007669"/>
    <property type="project" value="UniProtKB-SubCell"/>
</dbReference>
<keyword evidence="4 7" id="KW-0812">Transmembrane</keyword>
<evidence type="ECO:0000256" key="2">
    <source>
        <dbReference type="ARBA" id="ARBA00009784"/>
    </source>
</evidence>
<dbReference type="PANTHER" id="PTHR33508:SF1">
    <property type="entry name" value="UPF0056 MEMBRANE PROTEIN YHCE"/>
    <property type="match status" value="1"/>
</dbReference>
<dbReference type="InterPro" id="IPR002771">
    <property type="entry name" value="Multi_antbiot-R_MarC"/>
</dbReference>
<keyword evidence="11" id="KW-1185">Reference proteome</keyword>
<keyword evidence="6 7" id="KW-0472">Membrane</keyword>
<keyword evidence="5 7" id="KW-1133">Transmembrane helix</keyword>
<evidence type="ECO:0000256" key="6">
    <source>
        <dbReference type="ARBA" id="ARBA00023136"/>
    </source>
</evidence>
<evidence type="ECO:0000313" key="11">
    <source>
        <dbReference type="Proteomes" id="UP001156856"/>
    </source>
</evidence>
<feature type="transmembrane region" description="Helical" evidence="7">
    <location>
        <begin position="157"/>
        <end position="180"/>
    </location>
</feature>
<proteinExistence type="inferred from homology"/>
<evidence type="ECO:0000313" key="9">
    <source>
        <dbReference type="EMBL" id="GLS63539.1"/>
    </source>
</evidence>
<reference evidence="8 10" key="3">
    <citation type="submission" date="2019-07" db="EMBL/GenBank/DDBJ databases">
        <title>Whole genome shotgun sequence of Methylobacterium oxalidis NBRC 107715.</title>
        <authorList>
            <person name="Hosoyama A."/>
            <person name="Uohara A."/>
            <person name="Ohji S."/>
            <person name="Ichikawa N."/>
        </authorList>
    </citation>
    <scope>NUCLEOTIDE SEQUENCE [LARGE SCALE GENOMIC DNA]</scope>
    <source>
        <strain evidence="8 10">NBRC 107715</strain>
    </source>
</reference>
<evidence type="ECO:0000256" key="5">
    <source>
        <dbReference type="ARBA" id="ARBA00022989"/>
    </source>
</evidence>